<protein>
    <submittedName>
        <fullName evidence="2">Uncharacterized protein</fullName>
    </submittedName>
</protein>
<sequence>MPRRRGIVTALTDFRVIANKCDDIEEQGFLLRFDNTEDIISLHETEAKLDIDPLRPSPKYNEERKIECKERAPTHLPTTIE</sequence>
<evidence type="ECO:0000313" key="2">
    <source>
        <dbReference type="EMBL" id="CAB3228544.1"/>
    </source>
</evidence>
<accession>A0A8S0Z6E5</accession>
<reference evidence="2 3" key="1">
    <citation type="submission" date="2020-04" db="EMBL/GenBank/DDBJ databases">
        <authorList>
            <person name="Wallbank WR R."/>
            <person name="Pardo Diaz C."/>
            <person name="Kozak K."/>
            <person name="Martin S."/>
            <person name="Jiggins C."/>
            <person name="Moest M."/>
            <person name="Warren A I."/>
            <person name="Byers J.R.P. K."/>
            <person name="Montejo-Kovacevich G."/>
            <person name="Yen C E."/>
        </authorList>
    </citation>
    <scope>NUCLEOTIDE SEQUENCE [LARGE SCALE GENOMIC DNA]</scope>
</reference>
<gene>
    <name evidence="2" type="ORF">APLA_LOCUS3675</name>
</gene>
<comment type="caution">
    <text evidence="2">The sequence shown here is derived from an EMBL/GenBank/DDBJ whole genome shotgun (WGS) entry which is preliminary data.</text>
</comment>
<dbReference type="AlphaFoldDB" id="A0A8S0Z6E5"/>
<evidence type="ECO:0000313" key="3">
    <source>
        <dbReference type="Proteomes" id="UP000494106"/>
    </source>
</evidence>
<name>A0A8S0Z6E5_ARCPL</name>
<organism evidence="2 3">
    <name type="scientific">Arctia plantaginis</name>
    <name type="common">Wood tiger moth</name>
    <name type="synonym">Phalaena plantaginis</name>
    <dbReference type="NCBI Taxonomy" id="874455"/>
    <lineage>
        <taxon>Eukaryota</taxon>
        <taxon>Metazoa</taxon>
        <taxon>Ecdysozoa</taxon>
        <taxon>Arthropoda</taxon>
        <taxon>Hexapoda</taxon>
        <taxon>Insecta</taxon>
        <taxon>Pterygota</taxon>
        <taxon>Neoptera</taxon>
        <taxon>Endopterygota</taxon>
        <taxon>Lepidoptera</taxon>
        <taxon>Glossata</taxon>
        <taxon>Ditrysia</taxon>
        <taxon>Noctuoidea</taxon>
        <taxon>Erebidae</taxon>
        <taxon>Arctiinae</taxon>
        <taxon>Arctia</taxon>
    </lineage>
</organism>
<dbReference type="EMBL" id="CADEBC010000346">
    <property type="protein sequence ID" value="CAB3228544.1"/>
    <property type="molecule type" value="Genomic_DNA"/>
</dbReference>
<feature type="region of interest" description="Disordered" evidence="1">
    <location>
        <begin position="53"/>
        <end position="81"/>
    </location>
</feature>
<keyword evidence="3" id="KW-1185">Reference proteome</keyword>
<proteinExistence type="predicted"/>
<evidence type="ECO:0000256" key="1">
    <source>
        <dbReference type="SAM" id="MobiDB-lite"/>
    </source>
</evidence>
<dbReference type="Proteomes" id="UP000494106">
    <property type="component" value="Unassembled WGS sequence"/>
</dbReference>
<feature type="compositionally biased region" description="Basic and acidic residues" evidence="1">
    <location>
        <begin position="60"/>
        <end position="73"/>
    </location>
</feature>